<dbReference type="EMBL" id="BAAAOR010000002">
    <property type="protein sequence ID" value="GAA1501854.1"/>
    <property type="molecule type" value="Genomic_DNA"/>
</dbReference>
<protein>
    <recommendedName>
        <fullName evidence="3">Tetratricopeptide repeat-containing protein</fullName>
    </recommendedName>
</protein>
<evidence type="ECO:0000313" key="2">
    <source>
        <dbReference type="Proteomes" id="UP001500842"/>
    </source>
</evidence>
<dbReference type="Proteomes" id="UP001500842">
    <property type="component" value="Unassembled WGS sequence"/>
</dbReference>
<dbReference type="SMART" id="SM00028">
    <property type="entry name" value="TPR"/>
    <property type="match status" value="3"/>
</dbReference>
<dbReference type="InterPro" id="IPR019734">
    <property type="entry name" value="TPR_rpt"/>
</dbReference>
<accession>A0ABN1ZPG6</accession>
<keyword evidence="2" id="KW-1185">Reference proteome</keyword>
<gene>
    <name evidence="1" type="ORF">GCM10009788_00990</name>
</gene>
<proteinExistence type="predicted"/>
<name>A0ABN1ZPG6_9ACTN</name>
<reference evidence="1 2" key="1">
    <citation type="journal article" date="2019" name="Int. J. Syst. Evol. Microbiol.">
        <title>The Global Catalogue of Microorganisms (GCM) 10K type strain sequencing project: providing services to taxonomists for standard genome sequencing and annotation.</title>
        <authorList>
            <consortium name="The Broad Institute Genomics Platform"/>
            <consortium name="The Broad Institute Genome Sequencing Center for Infectious Disease"/>
            <person name="Wu L."/>
            <person name="Ma J."/>
        </authorList>
    </citation>
    <scope>NUCLEOTIDE SEQUENCE [LARGE SCALE GENOMIC DNA]</scope>
    <source>
        <strain evidence="1 2">JCM 14942</strain>
    </source>
</reference>
<comment type="caution">
    <text evidence="1">The sequence shown here is derived from an EMBL/GenBank/DDBJ whole genome shotgun (WGS) entry which is preliminary data.</text>
</comment>
<dbReference type="PANTHER" id="PTHR47691">
    <property type="entry name" value="REGULATOR-RELATED"/>
    <property type="match status" value="1"/>
</dbReference>
<sequence>MADARRRSLRVDDAVAETLAATYTALGPEAARLLRLLSALPVEHLDETAVAAVAGTPAEEAAAALAELWRHHLLQRSAPSRLRMHPLVRTFALDRSHDQDRPVERAAAQRRLAQHLLALAWADHVHLRAGSGRPPPAGLELPDLDADEARRRVDRESDTLLLLAGLADGPLTDVLPDLARALASRLDLWGRYADARVLHERAWAVARAAERPDAVLRARLDLGRALVRLGDLTAGAEHLGAVHPQLEEAGLPIEAREALNGLAIVAAQQGRPAEASALFRRCAELAAESGDLVGQALSLDNVAIVEHRLGNFAEALRHHQLAQGVAERAGADAPRALSLVNTATLQLTLGDPEAALASAEEGVRLAEQVGHDPVRGYGLTAGGRALVGLGRPLDGIAHHDTALEIARRSGDRLLEASALCGVASARLALAEHAAARDGFARAEEIAVAAGLLPEQVRARRGLADTAAAAGDDAAAAAHLAGARELVEAAPETEQVYLRAWLDGPG</sequence>
<dbReference type="SUPFAM" id="SSF48452">
    <property type="entry name" value="TPR-like"/>
    <property type="match status" value="2"/>
</dbReference>
<dbReference type="InterPro" id="IPR011990">
    <property type="entry name" value="TPR-like_helical_dom_sf"/>
</dbReference>
<evidence type="ECO:0000313" key="1">
    <source>
        <dbReference type="EMBL" id="GAA1501854.1"/>
    </source>
</evidence>
<dbReference type="Gene3D" id="1.25.40.10">
    <property type="entry name" value="Tetratricopeptide repeat domain"/>
    <property type="match status" value="2"/>
</dbReference>
<evidence type="ECO:0008006" key="3">
    <source>
        <dbReference type="Google" id="ProtNLM"/>
    </source>
</evidence>
<organism evidence="1 2">
    <name type="scientific">Nocardioides humi</name>
    <dbReference type="NCBI Taxonomy" id="449461"/>
    <lineage>
        <taxon>Bacteria</taxon>
        <taxon>Bacillati</taxon>
        <taxon>Actinomycetota</taxon>
        <taxon>Actinomycetes</taxon>
        <taxon>Propionibacteriales</taxon>
        <taxon>Nocardioidaceae</taxon>
        <taxon>Nocardioides</taxon>
    </lineage>
</organism>
<dbReference type="PANTHER" id="PTHR47691:SF3">
    <property type="entry name" value="HTH-TYPE TRANSCRIPTIONAL REGULATOR RV0890C-RELATED"/>
    <property type="match status" value="1"/>
</dbReference>
<dbReference type="Pfam" id="PF13424">
    <property type="entry name" value="TPR_12"/>
    <property type="match status" value="1"/>
</dbReference>